<comment type="caution">
    <text evidence="1">The sequence shown here is derived from an EMBL/GenBank/DDBJ whole genome shotgun (WGS) entry which is preliminary data.</text>
</comment>
<dbReference type="RefSeq" id="WP_190836689.1">
    <property type="nucleotide sequence ID" value="NZ_CAWPPI010000111.1"/>
</dbReference>
<evidence type="ECO:0000313" key="1">
    <source>
        <dbReference type="EMBL" id="MBD2777617.1"/>
    </source>
</evidence>
<accession>A0A8J7BZG5</accession>
<protein>
    <submittedName>
        <fullName evidence="1">Transcriptional regulator</fullName>
    </submittedName>
</protein>
<dbReference type="Proteomes" id="UP000629098">
    <property type="component" value="Unassembled WGS sequence"/>
</dbReference>
<organism evidence="1 2">
    <name type="scientific">Iningainema tapete BLCC-T55</name>
    <dbReference type="NCBI Taxonomy" id="2748662"/>
    <lineage>
        <taxon>Bacteria</taxon>
        <taxon>Bacillati</taxon>
        <taxon>Cyanobacteriota</taxon>
        <taxon>Cyanophyceae</taxon>
        <taxon>Nostocales</taxon>
        <taxon>Scytonemataceae</taxon>
        <taxon>Iningainema tapete</taxon>
    </lineage>
</organism>
<name>A0A8J7BZG5_9CYAN</name>
<proteinExistence type="predicted"/>
<gene>
    <name evidence="1" type="ORF">ICL16_37645</name>
</gene>
<reference evidence="1" key="1">
    <citation type="submission" date="2020-09" db="EMBL/GenBank/DDBJ databases">
        <title>Iningainema tapete sp. nov. (Scytonemataceae, Cyanobacteria) from greenhouses in central Florida (USA) produces two types of nodularin with biosynthetic potential for microcystin-LR and anabaenopeptins.</title>
        <authorList>
            <person name="Berthold D.E."/>
            <person name="Lefler F.W."/>
            <person name="Huang I.-S."/>
            <person name="Abdulla H."/>
            <person name="Zimba P.V."/>
            <person name="Laughinghouse H.D. IV."/>
        </authorList>
    </citation>
    <scope>NUCLEOTIDE SEQUENCE</scope>
    <source>
        <strain evidence="1">BLCCT55</strain>
    </source>
</reference>
<dbReference type="EMBL" id="JACXAE010000111">
    <property type="protein sequence ID" value="MBD2777617.1"/>
    <property type="molecule type" value="Genomic_DNA"/>
</dbReference>
<dbReference type="Gene3D" id="1.10.260.40">
    <property type="entry name" value="lambda repressor-like DNA-binding domains"/>
    <property type="match status" value="1"/>
</dbReference>
<dbReference type="InterPro" id="IPR010982">
    <property type="entry name" value="Lambda_DNA-bd_dom_sf"/>
</dbReference>
<dbReference type="AlphaFoldDB" id="A0A8J7BZG5"/>
<sequence>MNLTKSFQNENIEEYIRLLAETLPRVIDTEQEYERLLKEARTLMALGENLTAEQAEVLQLLAILIEQYEDEHYQLQAATPHEILNELMLVRGLKQKDLLEIFGAKGITSEVVNGKRGISKSQAKALGEFFHVSPALFL</sequence>
<evidence type="ECO:0000313" key="2">
    <source>
        <dbReference type="Proteomes" id="UP000629098"/>
    </source>
</evidence>
<keyword evidence="2" id="KW-1185">Reference proteome</keyword>
<dbReference type="SUPFAM" id="SSF47413">
    <property type="entry name" value="lambda repressor-like DNA-binding domains"/>
    <property type="match status" value="1"/>
</dbReference>
<dbReference type="GO" id="GO:0003677">
    <property type="term" value="F:DNA binding"/>
    <property type="evidence" value="ECO:0007669"/>
    <property type="project" value="InterPro"/>
</dbReference>